<dbReference type="HOGENOM" id="CLU_2818500_0_0_9"/>
<dbReference type="Proteomes" id="UP000005950">
    <property type="component" value="Unassembled WGS sequence"/>
</dbReference>
<evidence type="ECO:0000313" key="3">
    <source>
        <dbReference type="Proteomes" id="UP000005950"/>
    </source>
</evidence>
<keyword evidence="1" id="KW-0472">Membrane</keyword>
<gene>
    <name evidence="2" type="ORF">HOLDEFILI_02981</name>
</gene>
<comment type="caution">
    <text evidence="2">The sequence shown here is derived from an EMBL/GenBank/DDBJ whole genome shotgun (WGS) entry which is preliminary data.</text>
</comment>
<reference evidence="2 3" key="2">
    <citation type="submission" date="2009-02" db="EMBL/GenBank/DDBJ databases">
        <title>Draft genome sequence of Holdemania filiformis DSM 12042.</title>
        <authorList>
            <person name="Sudarsanam P."/>
            <person name="Ley R."/>
            <person name="Guruge J."/>
            <person name="Turnbaugh P.J."/>
            <person name="Mahowald M."/>
            <person name="Liep D."/>
            <person name="Gordon J."/>
        </authorList>
    </citation>
    <scope>NUCLEOTIDE SEQUENCE [LARGE SCALE GENOMIC DNA]</scope>
    <source>
        <strain evidence="2 3">DSM 12042</strain>
    </source>
</reference>
<keyword evidence="1" id="KW-1133">Transmembrane helix</keyword>
<organism evidence="2 3">
    <name type="scientific">Holdemania filiformis DSM 12042</name>
    <dbReference type="NCBI Taxonomy" id="545696"/>
    <lineage>
        <taxon>Bacteria</taxon>
        <taxon>Bacillati</taxon>
        <taxon>Bacillota</taxon>
        <taxon>Erysipelotrichia</taxon>
        <taxon>Erysipelotrichales</taxon>
        <taxon>Erysipelotrichaceae</taxon>
        <taxon>Holdemania</taxon>
    </lineage>
</organism>
<reference evidence="2 3" key="1">
    <citation type="submission" date="2008-12" db="EMBL/GenBank/DDBJ databases">
        <authorList>
            <person name="Fulton L."/>
            <person name="Clifton S."/>
            <person name="Fulton B."/>
            <person name="Xu J."/>
            <person name="Minx P."/>
            <person name="Pepin K.H."/>
            <person name="Johnson M."/>
            <person name="Bhonagiri V."/>
            <person name="Nash W.E."/>
            <person name="Mardis E.R."/>
            <person name="Wilson R.K."/>
        </authorList>
    </citation>
    <scope>NUCLEOTIDE SEQUENCE [LARGE SCALE GENOMIC DNA]</scope>
    <source>
        <strain evidence="2 3">DSM 12042</strain>
    </source>
</reference>
<feature type="non-terminal residue" evidence="2">
    <location>
        <position position="1"/>
    </location>
</feature>
<evidence type="ECO:0000313" key="2">
    <source>
        <dbReference type="EMBL" id="EEF66900.1"/>
    </source>
</evidence>
<evidence type="ECO:0000256" key="1">
    <source>
        <dbReference type="SAM" id="Phobius"/>
    </source>
</evidence>
<accession>B9YAX4</accession>
<protein>
    <submittedName>
        <fullName evidence="2">Uncharacterized protein</fullName>
    </submittedName>
</protein>
<sequence length="66" mass="7696">FLLCIPLSPFVIAFFEYSFIFSFILDSVNRLVAKKQNSFATLFYPLRSSVSQFILRRSLVFRLAIP</sequence>
<keyword evidence="1" id="KW-0812">Transmembrane</keyword>
<dbReference type="EMBL" id="ACCF01000189">
    <property type="protein sequence ID" value="EEF66900.1"/>
    <property type="molecule type" value="Genomic_DNA"/>
</dbReference>
<feature type="transmembrane region" description="Helical" evidence="1">
    <location>
        <begin position="6"/>
        <end position="25"/>
    </location>
</feature>
<dbReference type="AlphaFoldDB" id="B9YAX4"/>
<proteinExistence type="predicted"/>
<name>B9YAX4_9FIRM</name>